<dbReference type="EMBL" id="VVIM01000001">
    <property type="protein sequence ID" value="KAB0803964.1"/>
    <property type="molecule type" value="Genomic_DNA"/>
</dbReference>
<reference evidence="2 3" key="1">
    <citation type="journal article" date="2018" name="Elife">
        <title>Firefly genomes illuminate parallel origins of bioluminescence in beetles.</title>
        <authorList>
            <person name="Fallon T.R."/>
            <person name="Lower S.E."/>
            <person name="Chang C.H."/>
            <person name="Bessho-Uehara M."/>
            <person name="Martin G.J."/>
            <person name="Bewick A.J."/>
            <person name="Behringer M."/>
            <person name="Debat H.J."/>
            <person name="Wong I."/>
            <person name="Day J.C."/>
            <person name="Suvorov A."/>
            <person name="Silva C.J."/>
            <person name="Stanger-Hall K.F."/>
            <person name="Hall D.W."/>
            <person name="Schmitz R.J."/>
            <person name="Nelson D.R."/>
            <person name="Lewis S.M."/>
            <person name="Shigenobu S."/>
            <person name="Bybee S.M."/>
            <person name="Larracuente A.M."/>
            <person name="Oba Y."/>
            <person name="Weng J.K."/>
        </authorList>
    </citation>
    <scope>NUCLEOTIDE SEQUENCE [LARGE SCALE GENOMIC DNA]</scope>
    <source>
        <strain evidence="2">1611_PpyrPB1</strain>
        <tissue evidence="2">Whole body</tissue>
    </source>
</reference>
<organism evidence="2 3">
    <name type="scientific">Photinus pyralis</name>
    <name type="common">Common eastern firefly</name>
    <name type="synonym">Lampyris pyralis</name>
    <dbReference type="NCBI Taxonomy" id="7054"/>
    <lineage>
        <taxon>Eukaryota</taxon>
        <taxon>Metazoa</taxon>
        <taxon>Ecdysozoa</taxon>
        <taxon>Arthropoda</taxon>
        <taxon>Hexapoda</taxon>
        <taxon>Insecta</taxon>
        <taxon>Pterygota</taxon>
        <taxon>Neoptera</taxon>
        <taxon>Endopterygota</taxon>
        <taxon>Coleoptera</taxon>
        <taxon>Polyphaga</taxon>
        <taxon>Elateriformia</taxon>
        <taxon>Elateroidea</taxon>
        <taxon>Lampyridae</taxon>
        <taxon>Lampyrinae</taxon>
        <taxon>Photinus</taxon>
    </lineage>
</organism>
<proteinExistence type="predicted"/>
<evidence type="ECO:0000313" key="2">
    <source>
        <dbReference type="EMBL" id="KAB0803964.1"/>
    </source>
</evidence>
<name>A0A5N4B327_PHOPY</name>
<comment type="caution">
    <text evidence="2">The sequence shown here is derived from an EMBL/GenBank/DDBJ whole genome shotgun (WGS) entry which is preliminary data.</text>
</comment>
<dbReference type="AlphaFoldDB" id="A0A5N4B327"/>
<evidence type="ECO:0000313" key="3">
    <source>
        <dbReference type="Proteomes" id="UP000327044"/>
    </source>
</evidence>
<keyword evidence="1" id="KW-0175">Coiled coil</keyword>
<sequence>MTEDKPVDYDKILELLKEKGVLHNQQCETKDTVITVYLETLKEYYTIRESVRLEEQRKRMLQAQIVEQILINKGLCHINNLRVDQLANLQKEFIEMQMSQIITKYSEQSESVLQKMRETADEFDIANLNKKIKCLLQQHEGQLEKIKQLSEELDDRKRGRIVSVETGGELRSLTDLTVALEKEIQY</sequence>
<accession>A0A5N4B327</accession>
<evidence type="ECO:0000256" key="1">
    <source>
        <dbReference type="SAM" id="Coils"/>
    </source>
</evidence>
<dbReference type="Proteomes" id="UP000327044">
    <property type="component" value="Unassembled WGS sequence"/>
</dbReference>
<feature type="coiled-coil region" evidence="1">
    <location>
        <begin position="125"/>
        <end position="156"/>
    </location>
</feature>
<gene>
    <name evidence="2" type="ORF">PPYR_00934</name>
</gene>
<dbReference type="InParanoid" id="A0A5N4B327"/>
<protein>
    <submittedName>
        <fullName evidence="2">Uncharacterized protein</fullName>
    </submittedName>
</protein>
<keyword evidence="3" id="KW-1185">Reference proteome</keyword>